<reference evidence="5 6" key="1">
    <citation type="submission" date="2019-09" db="EMBL/GenBank/DDBJ databases">
        <title>Bird 10,000 Genomes (B10K) Project - Family phase.</title>
        <authorList>
            <person name="Zhang G."/>
        </authorList>
    </citation>
    <scope>NUCLEOTIDE SEQUENCE [LARGE SCALE GENOMIC DNA]</scope>
    <source>
        <strain evidence="5">OUT-0055</strain>
        <tissue evidence="5">Blood</tissue>
    </source>
</reference>
<dbReference type="GO" id="GO:0009986">
    <property type="term" value="C:cell surface"/>
    <property type="evidence" value="ECO:0007669"/>
    <property type="project" value="TreeGrafter"/>
</dbReference>
<comment type="caution">
    <text evidence="5">The sequence shown here is derived from an EMBL/GenBank/DDBJ whole genome shotgun (WGS) entry which is preliminary data.</text>
</comment>
<feature type="non-terminal residue" evidence="5">
    <location>
        <position position="1"/>
    </location>
</feature>
<organism evidence="5 6">
    <name type="scientific">Atlantisia rogersi</name>
    <name type="common">Inaccessible Island rail</name>
    <dbReference type="NCBI Taxonomy" id="2478892"/>
    <lineage>
        <taxon>Eukaryota</taxon>
        <taxon>Metazoa</taxon>
        <taxon>Chordata</taxon>
        <taxon>Craniata</taxon>
        <taxon>Vertebrata</taxon>
        <taxon>Euteleostomi</taxon>
        <taxon>Archelosauria</taxon>
        <taxon>Archosauria</taxon>
        <taxon>Dinosauria</taxon>
        <taxon>Saurischia</taxon>
        <taxon>Theropoda</taxon>
        <taxon>Coelurosauria</taxon>
        <taxon>Aves</taxon>
        <taxon>Neognathae</taxon>
        <taxon>Neoaves</taxon>
        <taxon>Gruiformes</taxon>
        <taxon>Rallidae</taxon>
        <taxon>Atlantisia</taxon>
    </lineage>
</organism>
<keyword evidence="6" id="KW-1185">Reference proteome</keyword>
<keyword evidence="2" id="KW-0732">Signal</keyword>
<evidence type="ECO:0000256" key="4">
    <source>
        <dbReference type="ARBA" id="ARBA00023180"/>
    </source>
</evidence>
<dbReference type="PANTHER" id="PTHR12080">
    <property type="entry name" value="SIGNALING LYMPHOCYTIC ACTIVATION MOLECULE"/>
    <property type="match status" value="1"/>
</dbReference>
<dbReference type="InterPro" id="IPR015631">
    <property type="entry name" value="CD2/SLAM_rcpt"/>
</dbReference>
<dbReference type="GO" id="GO:0005102">
    <property type="term" value="F:signaling receptor binding"/>
    <property type="evidence" value="ECO:0007669"/>
    <property type="project" value="TreeGrafter"/>
</dbReference>
<dbReference type="EMBL" id="VZUJ01080285">
    <property type="protein sequence ID" value="NXV77235.1"/>
    <property type="molecule type" value="Genomic_DNA"/>
</dbReference>
<evidence type="ECO:0000256" key="1">
    <source>
        <dbReference type="ARBA" id="ARBA00004370"/>
    </source>
</evidence>
<gene>
    <name evidence="5" type="primary">Cd58</name>
    <name evidence="5" type="ORF">ATLROG_R10978</name>
</gene>
<sequence>VVYVHCEEVFAIEGENFTFPVKIDQKITFVIWTKDRDKVAEWEGEGNPTYFPSLRNRVFLDKNTGALTIFNLEISDNGTYVLDYVQKDYDRIFQLTVLASPSEPRISCNSSDDGLVLKCTADFEKPLYYTWTFSSRAPIRSQEAVIPETDIDASEKAMCSIKFSQTEKSSEISLSQCFA</sequence>
<evidence type="ECO:0000313" key="5">
    <source>
        <dbReference type="EMBL" id="NXV77235.1"/>
    </source>
</evidence>
<dbReference type="AlphaFoldDB" id="A0A7L3WMC2"/>
<dbReference type="CDD" id="cd05775">
    <property type="entry name" value="IgV_CD2_like_N"/>
    <property type="match status" value="1"/>
</dbReference>
<dbReference type="SUPFAM" id="SSF48726">
    <property type="entry name" value="Immunoglobulin"/>
    <property type="match status" value="1"/>
</dbReference>
<dbReference type="Proteomes" id="UP000518911">
    <property type="component" value="Unassembled WGS sequence"/>
</dbReference>
<proteinExistence type="predicted"/>
<feature type="non-terminal residue" evidence="5">
    <location>
        <position position="179"/>
    </location>
</feature>
<dbReference type="PANTHER" id="PTHR12080:SF55">
    <property type="entry name" value="LYMPHOCYTE FUNCTION-ASSOCIATED ANTIGEN 3"/>
    <property type="match status" value="1"/>
</dbReference>
<protein>
    <submittedName>
        <fullName evidence="5">LFA3 protein</fullName>
    </submittedName>
</protein>
<dbReference type="OrthoDB" id="9427418at2759"/>
<comment type="subcellular location">
    <subcellularLocation>
        <location evidence="1">Membrane</location>
    </subcellularLocation>
</comment>
<dbReference type="InterPro" id="IPR013783">
    <property type="entry name" value="Ig-like_fold"/>
</dbReference>
<evidence type="ECO:0000256" key="3">
    <source>
        <dbReference type="ARBA" id="ARBA00023136"/>
    </source>
</evidence>
<keyword evidence="3" id="KW-0472">Membrane</keyword>
<accession>A0A7L3WMC2</accession>
<dbReference type="InterPro" id="IPR036179">
    <property type="entry name" value="Ig-like_dom_sf"/>
</dbReference>
<dbReference type="GO" id="GO:0016020">
    <property type="term" value="C:membrane"/>
    <property type="evidence" value="ECO:0007669"/>
    <property type="project" value="UniProtKB-SubCell"/>
</dbReference>
<dbReference type="Gene3D" id="2.60.40.10">
    <property type="entry name" value="Immunoglobulins"/>
    <property type="match status" value="1"/>
</dbReference>
<name>A0A7L3WMC2_9GRUI</name>
<keyword evidence="4" id="KW-0325">Glycoprotein</keyword>
<evidence type="ECO:0000313" key="6">
    <source>
        <dbReference type="Proteomes" id="UP000518911"/>
    </source>
</evidence>
<evidence type="ECO:0000256" key="2">
    <source>
        <dbReference type="ARBA" id="ARBA00022729"/>
    </source>
</evidence>